<feature type="signal peptide" evidence="1">
    <location>
        <begin position="1"/>
        <end position="19"/>
    </location>
</feature>
<evidence type="ECO:0000313" key="4">
    <source>
        <dbReference type="Proteomes" id="UP000531581"/>
    </source>
</evidence>
<dbReference type="AlphaFoldDB" id="A0A7Y7QUL2"/>
<dbReference type="RefSeq" id="WP_170171249.1">
    <property type="nucleotide sequence ID" value="NZ_JABEOV010000015.1"/>
</dbReference>
<feature type="chain" id="PRO_5031348455" evidence="1">
    <location>
        <begin position="20"/>
        <end position="342"/>
    </location>
</feature>
<evidence type="ECO:0000256" key="1">
    <source>
        <dbReference type="SAM" id="SignalP"/>
    </source>
</evidence>
<sequence>MMRLNPGLWIALVAAPAMAAVPDTPRPEKLKLFRDWIVACDNGGACETASLATQDSALQDVGLIVARNGTGQVTVRVRDMTGTAKTASVRIDGRTIASTPLDRDGEGIWRGPHATALVAAIGKGRRAVLMTPANHRVSLNGAAAALRYIDARQKRAGTTTALIARGAARYRGSPPALPVVHIVTPPPGAAPAIPATAISEARRRYGCVVDDGSPFSADAHRLDRRSTLVLMSCGAGAYNYLVKPLVWRDGRLSPARFDFTYHFGETPEPGQPEILVNVEWSPAGRLSSWGKGRGLGDCGDAQTFGWDGTRFRLLEAAQMTECRGAIDTLTVWRTRVVPVTAR</sequence>
<dbReference type="EMBL" id="JABEOV010000015">
    <property type="protein sequence ID" value="NNG53907.1"/>
    <property type="molecule type" value="Genomic_DNA"/>
</dbReference>
<keyword evidence="5" id="KW-1185">Reference proteome</keyword>
<proteinExistence type="predicted"/>
<gene>
    <name evidence="2" type="ORF">HKX05_11145</name>
    <name evidence="3" type="ORF">HLV41_08000</name>
</gene>
<dbReference type="Proteomes" id="UP000557656">
    <property type="component" value="Unassembled WGS sequence"/>
</dbReference>
<dbReference type="Proteomes" id="UP000531581">
    <property type="component" value="Unassembled WGS sequence"/>
</dbReference>
<evidence type="ECO:0000313" key="5">
    <source>
        <dbReference type="Proteomes" id="UP000557656"/>
    </source>
</evidence>
<reference evidence="4 5" key="1">
    <citation type="submission" date="2020-05" db="EMBL/GenBank/DDBJ databases">
        <title>Draft Genome Sequences of Sphingomonas sp. Isolated from the International Space Station.</title>
        <authorList>
            <person name="Bijlani S."/>
            <person name="Singh N.K."/>
            <person name="Mason C.E."/>
            <person name="Wang C.C."/>
            <person name="Venkateswaran K."/>
        </authorList>
    </citation>
    <scope>NUCLEOTIDE SEQUENCE [LARGE SCALE GENOMIC DNA]</scope>
    <source>
        <strain evidence="2 5">IIF7SW-B5</strain>
        <strain evidence="3">ISS-IIF7SWP</strain>
    </source>
</reference>
<dbReference type="EMBL" id="JABYQV010000005">
    <property type="protein sequence ID" value="NVP30982.1"/>
    <property type="molecule type" value="Genomic_DNA"/>
</dbReference>
<organism evidence="3 4">
    <name type="scientific">Sphingomonas sanguinis</name>
    <dbReference type="NCBI Taxonomy" id="33051"/>
    <lineage>
        <taxon>Bacteria</taxon>
        <taxon>Pseudomonadati</taxon>
        <taxon>Pseudomonadota</taxon>
        <taxon>Alphaproteobacteria</taxon>
        <taxon>Sphingomonadales</taxon>
        <taxon>Sphingomonadaceae</taxon>
        <taxon>Sphingomonas</taxon>
    </lineage>
</organism>
<dbReference type="InterPro" id="IPR009560">
    <property type="entry name" value="DUF1176"/>
</dbReference>
<comment type="caution">
    <text evidence="3">The sequence shown here is derived from an EMBL/GenBank/DDBJ whole genome shotgun (WGS) entry which is preliminary data.</text>
</comment>
<dbReference type="Pfam" id="PF06674">
    <property type="entry name" value="DUF1176"/>
    <property type="match status" value="1"/>
</dbReference>
<evidence type="ECO:0000313" key="3">
    <source>
        <dbReference type="EMBL" id="NVP30982.1"/>
    </source>
</evidence>
<protein>
    <submittedName>
        <fullName evidence="3">DUF1176 domain-containing protein</fullName>
    </submittedName>
</protein>
<keyword evidence="1" id="KW-0732">Signal</keyword>
<name>A0A7Y7QUL2_9SPHN</name>
<accession>A0A7Y7QUL2</accession>
<evidence type="ECO:0000313" key="2">
    <source>
        <dbReference type="EMBL" id="NNG53907.1"/>
    </source>
</evidence>